<dbReference type="AlphaFoldDB" id="A0A7Y0VB06"/>
<name>A0A7Y0VB06_STRSA</name>
<evidence type="ECO:0000313" key="1">
    <source>
        <dbReference type="EMBL" id="NMX24579.1"/>
    </source>
</evidence>
<organism evidence="1">
    <name type="scientific">Streptococcus sanguinis</name>
    <dbReference type="NCBI Taxonomy" id="1305"/>
    <lineage>
        <taxon>Bacteria</taxon>
        <taxon>Bacillati</taxon>
        <taxon>Bacillota</taxon>
        <taxon>Bacilli</taxon>
        <taxon>Lactobacillales</taxon>
        <taxon>Streptococcaceae</taxon>
        <taxon>Streptococcus</taxon>
    </lineage>
</organism>
<dbReference type="EMBL" id="JABBCN010000001">
    <property type="protein sequence ID" value="NMX24579.1"/>
    <property type="molecule type" value="Genomic_DNA"/>
</dbReference>
<reference evidence="1" key="1">
    <citation type="submission" date="2020-04" db="EMBL/GenBank/DDBJ databases">
        <authorList>
            <person name="Chakraborty B."/>
            <person name="Walker A.R."/>
            <person name="Burne R.A."/>
        </authorList>
    </citation>
    <scope>NUCLEOTIDE SEQUENCE [LARGE SCALE GENOMIC DNA]</scope>
    <source>
        <strain evidence="1">BCA8</strain>
    </source>
</reference>
<proteinExistence type="predicted"/>
<comment type="caution">
    <text evidence="1">The sequence shown here is derived from an EMBL/GenBank/DDBJ whole genome shotgun (WGS) entry which is preliminary data.</text>
</comment>
<sequence length="55" mass="6117">MSNLQTYIKNTYSKNLADCSNEELYLALLNYTKLASAQKPVNTGKKNSTTSQLNS</sequence>
<accession>A0A7Y0VB06</accession>
<protein>
    <submittedName>
        <fullName evidence="1">Phosphorylase</fullName>
    </submittedName>
</protein>
<gene>
    <name evidence="1" type="ORF">HGP05_00535</name>
</gene>